<reference evidence="8 9" key="1">
    <citation type="submission" date="2024-01" db="EMBL/GenBank/DDBJ databases">
        <title>Comparative genomics of Cryptococcus and Kwoniella reveals pathogenesis evolution and contrasting modes of karyotype evolution via chromosome fusion or intercentromeric recombination.</title>
        <authorList>
            <person name="Coelho M.A."/>
            <person name="David-Palma M."/>
            <person name="Shea T."/>
            <person name="Bowers K."/>
            <person name="McGinley-Smith S."/>
            <person name="Mohammad A.W."/>
            <person name="Gnirke A."/>
            <person name="Yurkov A.M."/>
            <person name="Nowrousian M."/>
            <person name="Sun S."/>
            <person name="Cuomo C.A."/>
            <person name="Heitman J."/>
        </authorList>
    </citation>
    <scope>NUCLEOTIDE SEQUENCE [LARGE SCALE GENOMIC DNA]</scope>
    <source>
        <strain evidence="8 9">PYCC6329</strain>
    </source>
</reference>
<dbReference type="CDD" id="cd12148">
    <property type="entry name" value="fungal_TF_MHR"/>
    <property type="match status" value="1"/>
</dbReference>
<keyword evidence="5" id="KW-0539">Nucleus</keyword>
<dbReference type="PROSITE" id="PS00463">
    <property type="entry name" value="ZN2_CY6_FUNGAL_1"/>
    <property type="match status" value="1"/>
</dbReference>
<dbReference type="Gene3D" id="4.10.240.10">
    <property type="entry name" value="Zn(2)-C6 fungal-type DNA-binding domain"/>
    <property type="match status" value="1"/>
</dbReference>
<evidence type="ECO:0000256" key="6">
    <source>
        <dbReference type="SAM" id="MobiDB-lite"/>
    </source>
</evidence>
<gene>
    <name evidence="8" type="ORF">V865_006609</name>
</gene>
<dbReference type="RefSeq" id="XP_066086464.1">
    <property type="nucleotide sequence ID" value="XM_066230367.1"/>
</dbReference>
<dbReference type="GO" id="GO:0008270">
    <property type="term" value="F:zinc ion binding"/>
    <property type="evidence" value="ECO:0007669"/>
    <property type="project" value="InterPro"/>
</dbReference>
<evidence type="ECO:0000256" key="3">
    <source>
        <dbReference type="ARBA" id="ARBA00023125"/>
    </source>
</evidence>
<dbReference type="InterPro" id="IPR036864">
    <property type="entry name" value="Zn2-C6_fun-type_DNA-bd_sf"/>
</dbReference>
<dbReference type="CDD" id="cd00067">
    <property type="entry name" value="GAL4"/>
    <property type="match status" value="1"/>
</dbReference>
<dbReference type="GO" id="GO:0000981">
    <property type="term" value="F:DNA-binding transcription factor activity, RNA polymerase II-specific"/>
    <property type="evidence" value="ECO:0007669"/>
    <property type="project" value="InterPro"/>
</dbReference>
<keyword evidence="3" id="KW-0238">DNA-binding</keyword>
<dbReference type="AlphaFoldDB" id="A0AAX4KRM2"/>
<protein>
    <recommendedName>
        <fullName evidence="7">Zn(2)-C6 fungal-type domain-containing protein</fullName>
    </recommendedName>
</protein>
<feature type="compositionally biased region" description="Polar residues" evidence="6">
    <location>
        <begin position="144"/>
        <end position="164"/>
    </location>
</feature>
<dbReference type="Proteomes" id="UP001358614">
    <property type="component" value="Chromosome 2"/>
</dbReference>
<dbReference type="GeneID" id="91105410"/>
<accession>A0AAX4KRM2</accession>
<dbReference type="GO" id="GO:0000976">
    <property type="term" value="F:transcription cis-regulatory region binding"/>
    <property type="evidence" value="ECO:0007669"/>
    <property type="project" value="TreeGrafter"/>
</dbReference>
<evidence type="ECO:0000313" key="8">
    <source>
        <dbReference type="EMBL" id="WWD08497.1"/>
    </source>
</evidence>
<feature type="region of interest" description="Disordered" evidence="6">
    <location>
        <begin position="140"/>
        <end position="169"/>
    </location>
</feature>
<name>A0AAX4KRM2_9TREE</name>
<evidence type="ECO:0000256" key="4">
    <source>
        <dbReference type="ARBA" id="ARBA00023163"/>
    </source>
</evidence>
<dbReference type="KEGG" id="ker:91105410"/>
<feature type="region of interest" description="Disordered" evidence="6">
    <location>
        <begin position="71"/>
        <end position="126"/>
    </location>
</feature>
<evidence type="ECO:0000256" key="5">
    <source>
        <dbReference type="ARBA" id="ARBA00023242"/>
    </source>
</evidence>
<dbReference type="GO" id="GO:0005634">
    <property type="term" value="C:nucleus"/>
    <property type="evidence" value="ECO:0007669"/>
    <property type="project" value="UniProtKB-SubCell"/>
</dbReference>
<dbReference type="SMART" id="SM00066">
    <property type="entry name" value="GAL4"/>
    <property type="match status" value="1"/>
</dbReference>
<dbReference type="PANTHER" id="PTHR31845:SF19">
    <property type="entry name" value="TRANSCRIPTION FACTOR DOMAIN-CONTAINING PROTEIN"/>
    <property type="match status" value="1"/>
</dbReference>
<dbReference type="InterPro" id="IPR051089">
    <property type="entry name" value="prtT"/>
</dbReference>
<organism evidence="8 9">
    <name type="scientific">Kwoniella europaea PYCC6329</name>
    <dbReference type="NCBI Taxonomy" id="1423913"/>
    <lineage>
        <taxon>Eukaryota</taxon>
        <taxon>Fungi</taxon>
        <taxon>Dikarya</taxon>
        <taxon>Basidiomycota</taxon>
        <taxon>Agaricomycotina</taxon>
        <taxon>Tremellomycetes</taxon>
        <taxon>Tremellales</taxon>
        <taxon>Cryptococcaceae</taxon>
        <taxon>Kwoniella</taxon>
    </lineage>
</organism>
<dbReference type="SUPFAM" id="SSF57701">
    <property type="entry name" value="Zn2/Cys6 DNA-binding domain"/>
    <property type="match status" value="1"/>
</dbReference>
<keyword evidence="4" id="KW-0804">Transcription</keyword>
<evidence type="ECO:0000259" key="7">
    <source>
        <dbReference type="PROSITE" id="PS50048"/>
    </source>
</evidence>
<feature type="region of interest" description="Disordered" evidence="6">
    <location>
        <begin position="732"/>
        <end position="753"/>
    </location>
</feature>
<comment type="subcellular location">
    <subcellularLocation>
        <location evidence="1">Nucleus</location>
    </subcellularLocation>
</comment>
<dbReference type="EMBL" id="CP144090">
    <property type="protein sequence ID" value="WWD08497.1"/>
    <property type="molecule type" value="Genomic_DNA"/>
</dbReference>
<dbReference type="InterPro" id="IPR001138">
    <property type="entry name" value="Zn2Cys6_DnaBD"/>
</dbReference>
<feature type="compositionally biased region" description="Basic and acidic residues" evidence="6">
    <location>
        <begin position="81"/>
        <end position="90"/>
    </location>
</feature>
<feature type="compositionally biased region" description="Basic and acidic residues" evidence="6">
    <location>
        <begin position="116"/>
        <end position="126"/>
    </location>
</feature>
<keyword evidence="2" id="KW-0805">Transcription regulation</keyword>
<evidence type="ECO:0000256" key="1">
    <source>
        <dbReference type="ARBA" id="ARBA00004123"/>
    </source>
</evidence>
<dbReference type="Pfam" id="PF00172">
    <property type="entry name" value="Zn_clus"/>
    <property type="match status" value="1"/>
</dbReference>
<keyword evidence="9" id="KW-1185">Reference proteome</keyword>
<dbReference type="PANTHER" id="PTHR31845">
    <property type="entry name" value="FINGER DOMAIN PROTEIN, PUTATIVE-RELATED"/>
    <property type="match status" value="1"/>
</dbReference>
<dbReference type="PROSITE" id="PS50048">
    <property type="entry name" value="ZN2_CY6_FUNGAL_2"/>
    <property type="match status" value="1"/>
</dbReference>
<feature type="domain" description="Zn(2)-C6 fungal-type" evidence="7">
    <location>
        <begin position="11"/>
        <end position="43"/>
    </location>
</feature>
<sequence length="760" mass="85566">MSSVSTSTQPACLRCRSRKTKCLGRTADQPCQSCLSANAKCEVVPHQRGRKVGTKLSDSVRARLKRKRIKVSEEEEVNNNPKDRSKDKGNAIKVSLDLKTTSSRSSSSIRPHQHQHRQERGISMEKDDDGLKYQVKPYLPPTPTSSIRITSHPTPYHSQNTKYNYTDIGPSIRRTSSISKIFSEEKRDTAKNGSNTQGFSLWREDPITCGYIAEVTAKELFQLFMDKISPNVYIFDPQLHTYHYVQRTSSFLFCVILAIAAKFSPKINSFIHKKCLALAKDQILRVFADDIRSEQTVQALFVLTEFKEAEDENAFLLLGMLSRNISRMAVDLDLSSPRPDYDERHNRDRQRIWLALYAADKRFNYCGQTAKPSMMPEDHLIRSSENFIYSPICIAVDYRLASNVALRRVLAVSIEAIDKDNESGPGNYGLDLRSVYHTFEKDSDAWVKVQTQRDPEITIHANLTALHAKVIIAHRWVQRSFRYSNPAGDSTVEENQERERREALAACINGSLGILATMCVLNDDSLRYAPDSKHLYFAYASFFLYKVFDTKIASTILDPHSLSYIFGLSQKAADKLERLTISPTHTIAFHSAFLRRLNRFNMGGFSTETQSSAQDGIHDDNNNLEDVQTISGEIDHIQARPDLDIPMADTQDIHSTNNESLTVSALQPAFDPSLTFSLDPLPLPDLGNWLLESTDESLGANIDWNDWWPFDDGLSTWNFDNAPADMNTNPGILDPSGGGSGNAGTLGNEDNDWQGIIQTL</sequence>
<proteinExistence type="predicted"/>
<evidence type="ECO:0000256" key="2">
    <source>
        <dbReference type="ARBA" id="ARBA00023015"/>
    </source>
</evidence>
<evidence type="ECO:0000313" key="9">
    <source>
        <dbReference type="Proteomes" id="UP001358614"/>
    </source>
</evidence>